<name>A0A150G5F1_GONPE</name>
<reference evidence="2" key="1">
    <citation type="journal article" date="2016" name="Nat. Commun.">
        <title>The Gonium pectorale genome demonstrates co-option of cell cycle regulation during the evolution of multicellularity.</title>
        <authorList>
            <person name="Hanschen E.R."/>
            <person name="Marriage T.N."/>
            <person name="Ferris P.J."/>
            <person name="Hamaji T."/>
            <person name="Toyoda A."/>
            <person name="Fujiyama A."/>
            <person name="Neme R."/>
            <person name="Noguchi H."/>
            <person name="Minakuchi Y."/>
            <person name="Suzuki M."/>
            <person name="Kawai-Toyooka H."/>
            <person name="Smith D.R."/>
            <person name="Sparks H."/>
            <person name="Anderson J."/>
            <person name="Bakaric R."/>
            <person name="Luria V."/>
            <person name="Karger A."/>
            <person name="Kirschner M.W."/>
            <person name="Durand P.M."/>
            <person name="Michod R.E."/>
            <person name="Nozaki H."/>
            <person name="Olson B.J."/>
        </authorList>
    </citation>
    <scope>NUCLEOTIDE SEQUENCE [LARGE SCALE GENOMIC DNA]</scope>
    <source>
        <strain evidence="2">NIES-2863</strain>
    </source>
</reference>
<organism evidence="1 2">
    <name type="scientific">Gonium pectorale</name>
    <name type="common">Green alga</name>
    <dbReference type="NCBI Taxonomy" id="33097"/>
    <lineage>
        <taxon>Eukaryota</taxon>
        <taxon>Viridiplantae</taxon>
        <taxon>Chlorophyta</taxon>
        <taxon>core chlorophytes</taxon>
        <taxon>Chlorophyceae</taxon>
        <taxon>CS clade</taxon>
        <taxon>Chlamydomonadales</taxon>
        <taxon>Volvocaceae</taxon>
        <taxon>Gonium</taxon>
    </lineage>
</organism>
<accession>A0A150G5F1</accession>
<comment type="caution">
    <text evidence="1">The sequence shown here is derived from an EMBL/GenBank/DDBJ whole genome shotgun (WGS) entry which is preliminary data.</text>
</comment>
<evidence type="ECO:0000313" key="1">
    <source>
        <dbReference type="EMBL" id="KXZ45082.1"/>
    </source>
</evidence>
<dbReference type="Proteomes" id="UP000075714">
    <property type="component" value="Unassembled WGS sequence"/>
</dbReference>
<evidence type="ECO:0000313" key="2">
    <source>
        <dbReference type="Proteomes" id="UP000075714"/>
    </source>
</evidence>
<protein>
    <submittedName>
        <fullName evidence="1">Uncharacterized protein</fullName>
    </submittedName>
</protein>
<dbReference type="AlphaFoldDB" id="A0A150G5F1"/>
<proteinExistence type="predicted"/>
<dbReference type="OrthoDB" id="10406948at2759"/>
<gene>
    <name evidence="1" type="ORF">GPECTOR_59g691</name>
</gene>
<keyword evidence="2" id="KW-1185">Reference proteome</keyword>
<sequence length="120" mass="12743">MSSVPRAVSHVAVGKAGMGPLMQQGSLAVYRNRRTVVVPKAVLQEPAVASGVAKHLSSAKPGSVVQVYRYPGLSDSTIATLLRKVHEKVTDAITKIDGEQCYNISVTKPLSGPECETLAW</sequence>
<dbReference type="STRING" id="33097.A0A150G5F1"/>
<dbReference type="EMBL" id="LSYV01000060">
    <property type="protein sequence ID" value="KXZ45082.1"/>
    <property type="molecule type" value="Genomic_DNA"/>
</dbReference>